<dbReference type="Gene3D" id="2.60.120.650">
    <property type="entry name" value="Cupin"/>
    <property type="match status" value="1"/>
</dbReference>
<sequence>MNIQAKLPLLGGLSPEQFMRRHWQKKPLLVRQALPGIRPPASRSELAALAASEDVESRLVSQFNGKWALKQGPVAKLPPFSKPGWTLLVQGLDLHVQAAHDLLAQFRFVPEARLDDLMISYASDGGGVGPHFDSYDVFLIQIHGQRRWRIGRQGVATTGALREGVPVKLLADFEPEEEFVLEAGDMLYLPPGWAHDGIAIGECMTCSVGFRTPWRAELARELLQRLMDDDSKSYANRMYADPKQPATEAPGLVPQQLLDFSRDAVERALREPLALERALGEALTEPKPRVWFEPGEPLPAGAGARLDRRSRMMYDAAHVFINGESFRAGGRDARLMRAFADQRELSAKQLGQLSADARELLDLWAEDGWVRAASSGGHAEA</sequence>
<comment type="caution">
    <text evidence="7">The sequence shown here is derived from an EMBL/GenBank/DDBJ whole genome shotgun (WGS) entry which is preliminary data.</text>
</comment>
<dbReference type="Gene3D" id="3.40.366.30">
    <property type="entry name" value="50S ribosomal protein L16 arginine hydroxylase, Chain A, Domain 2"/>
    <property type="match status" value="1"/>
</dbReference>
<dbReference type="OrthoDB" id="9764016at2"/>
<dbReference type="AlphaFoldDB" id="A0A2N8KUI6"/>
<dbReference type="Pfam" id="PF08007">
    <property type="entry name" value="JmjC_2"/>
    <property type="match status" value="1"/>
</dbReference>
<name>A0A2N8KUI6_9BURK</name>
<comment type="cofactor">
    <cofactor evidence="1">
        <name>Fe(2+)</name>
        <dbReference type="ChEBI" id="CHEBI:29033"/>
    </cofactor>
</comment>
<evidence type="ECO:0000259" key="6">
    <source>
        <dbReference type="PROSITE" id="PS51184"/>
    </source>
</evidence>
<dbReference type="Proteomes" id="UP000235916">
    <property type="component" value="Unassembled WGS sequence"/>
</dbReference>
<protein>
    <submittedName>
        <fullName evidence="7">Cupin</fullName>
    </submittedName>
</protein>
<evidence type="ECO:0000313" key="8">
    <source>
        <dbReference type="Proteomes" id="UP000235916"/>
    </source>
</evidence>
<evidence type="ECO:0000313" key="7">
    <source>
        <dbReference type="EMBL" id="PND37090.1"/>
    </source>
</evidence>
<dbReference type="PANTHER" id="PTHR13096">
    <property type="entry name" value="MINA53 MYC INDUCED NUCLEAR ANTIGEN"/>
    <property type="match status" value="1"/>
</dbReference>
<dbReference type="InterPro" id="IPR046799">
    <property type="entry name" value="ROXA-like_wH"/>
</dbReference>
<evidence type="ECO:0000256" key="4">
    <source>
        <dbReference type="ARBA" id="ARBA00023002"/>
    </source>
</evidence>
<dbReference type="PROSITE" id="PS51184">
    <property type="entry name" value="JMJC"/>
    <property type="match status" value="1"/>
</dbReference>
<keyword evidence="4" id="KW-0560">Oxidoreductase</keyword>
<feature type="domain" description="JmjC" evidence="6">
    <location>
        <begin position="98"/>
        <end position="227"/>
    </location>
</feature>
<evidence type="ECO:0000256" key="2">
    <source>
        <dbReference type="ARBA" id="ARBA00022723"/>
    </source>
</evidence>
<keyword evidence="8" id="KW-1185">Reference proteome</keyword>
<dbReference type="InterPro" id="IPR003347">
    <property type="entry name" value="JmjC_dom"/>
</dbReference>
<proteinExistence type="predicted"/>
<dbReference type="EMBL" id="POSP01000003">
    <property type="protein sequence ID" value="PND37090.1"/>
    <property type="molecule type" value="Genomic_DNA"/>
</dbReference>
<evidence type="ECO:0000256" key="1">
    <source>
        <dbReference type="ARBA" id="ARBA00001954"/>
    </source>
</evidence>
<keyword evidence="5" id="KW-0408">Iron</keyword>
<gene>
    <name evidence="7" type="ORF">C1O66_05750</name>
</gene>
<dbReference type="InterPro" id="IPR039994">
    <property type="entry name" value="NO66-like"/>
</dbReference>
<dbReference type="GO" id="GO:0016706">
    <property type="term" value="F:2-oxoglutarate-dependent dioxygenase activity"/>
    <property type="evidence" value="ECO:0007669"/>
    <property type="project" value="TreeGrafter"/>
</dbReference>
<dbReference type="RefSeq" id="WP_102767008.1">
    <property type="nucleotide sequence ID" value="NZ_POSP01000003.1"/>
</dbReference>
<reference evidence="7 8" key="1">
    <citation type="submission" date="2018-01" db="EMBL/GenBank/DDBJ databases">
        <title>Draft genome sequence of Paucibacter aquatile CR182 isolated from freshwater of the Nakdong River.</title>
        <authorList>
            <person name="Choi A."/>
            <person name="Chung E.J."/>
        </authorList>
    </citation>
    <scope>NUCLEOTIDE SEQUENCE [LARGE SCALE GENOMIC DNA]</scope>
    <source>
        <strain evidence="7 8">CR182</strain>
    </source>
</reference>
<dbReference type="GO" id="GO:0046872">
    <property type="term" value="F:metal ion binding"/>
    <property type="evidence" value="ECO:0007669"/>
    <property type="project" value="UniProtKB-KW"/>
</dbReference>
<keyword evidence="3" id="KW-0223">Dioxygenase</keyword>
<evidence type="ECO:0000256" key="5">
    <source>
        <dbReference type="ARBA" id="ARBA00023004"/>
    </source>
</evidence>
<dbReference type="SMART" id="SM00558">
    <property type="entry name" value="JmjC"/>
    <property type="match status" value="1"/>
</dbReference>
<dbReference type="PANTHER" id="PTHR13096:SF8">
    <property type="entry name" value="RIBOSOMAL OXYGENASE 1"/>
    <property type="match status" value="1"/>
</dbReference>
<evidence type="ECO:0000256" key="3">
    <source>
        <dbReference type="ARBA" id="ARBA00022964"/>
    </source>
</evidence>
<keyword evidence="2" id="KW-0479">Metal-binding</keyword>
<dbReference type="Pfam" id="PF20514">
    <property type="entry name" value="WHD_ROXA"/>
    <property type="match status" value="1"/>
</dbReference>
<organism evidence="7 8">
    <name type="scientific">Kinneretia aquatilis</name>
    <dbReference type="NCBI Taxonomy" id="2070761"/>
    <lineage>
        <taxon>Bacteria</taxon>
        <taxon>Pseudomonadati</taxon>
        <taxon>Pseudomonadota</taxon>
        <taxon>Betaproteobacteria</taxon>
        <taxon>Burkholderiales</taxon>
        <taxon>Sphaerotilaceae</taxon>
        <taxon>Roseateles</taxon>
    </lineage>
</organism>
<dbReference type="SUPFAM" id="SSF51197">
    <property type="entry name" value="Clavaminate synthase-like"/>
    <property type="match status" value="1"/>
</dbReference>
<accession>A0A2N8KUI6</accession>